<dbReference type="InterPro" id="IPR029062">
    <property type="entry name" value="Class_I_gatase-like"/>
</dbReference>
<dbReference type="CDD" id="cd01745">
    <property type="entry name" value="GATase1_2"/>
    <property type="match status" value="1"/>
</dbReference>
<organism evidence="1 2">
    <name type="scientific">Brevibacillus fluminis</name>
    <dbReference type="NCBI Taxonomy" id="511487"/>
    <lineage>
        <taxon>Bacteria</taxon>
        <taxon>Bacillati</taxon>
        <taxon>Bacillota</taxon>
        <taxon>Bacilli</taxon>
        <taxon>Bacillales</taxon>
        <taxon>Paenibacillaceae</taxon>
        <taxon>Brevibacillus</taxon>
    </lineage>
</organism>
<evidence type="ECO:0000313" key="1">
    <source>
        <dbReference type="EMBL" id="RNB87047.1"/>
    </source>
</evidence>
<sequence>MQPIIGIACPAEFLTASSLDPSFTLSTRYADGIMRCGGTPLLIPLRHHDYAPIRQMAQAVDGIILAGGGDPAPHLFGEEPLQGLGEVDYERDLAEMRLIEAARELNKPLLGICRGMQIINVALGGTLIQDIPSQVAGAGQHSQKGSLPYGSHHVRLEPGFLRDALQTDSVLVNSFHHQAVKDPAPGLRVTAVAPDGIIEAFESDDQMVIGIQWHPECMWKYDDGMLRVAERFVEKVSSCKR</sequence>
<dbReference type="InterPro" id="IPR044668">
    <property type="entry name" value="PuuD-like"/>
</dbReference>
<dbReference type="PANTHER" id="PTHR43235:SF1">
    <property type="entry name" value="GLUTAMINE AMIDOTRANSFERASE PB2B2.05-RELATED"/>
    <property type="match status" value="1"/>
</dbReference>
<protein>
    <submittedName>
        <fullName evidence="1">Gamma-glutamyl-gamma-aminobutyrate hydrolase family protein</fullName>
    </submittedName>
</protein>
<evidence type="ECO:0000313" key="2">
    <source>
        <dbReference type="Proteomes" id="UP000271031"/>
    </source>
</evidence>
<name>A0A3M8DIU2_9BACL</name>
<dbReference type="PANTHER" id="PTHR43235">
    <property type="entry name" value="GLUTAMINE AMIDOTRANSFERASE PB2B2.05-RELATED"/>
    <property type="match status" value="1"/>
</dbReference>
<dbReference type="PROSITE" id="PS51273">
    <property type="entry name" value="GATASE_TYPE_1"/>
    <property type="match status" value="1"/>
</dbReference>
<dbReference type="GO" id="GO:0005829">
    <property type="term" value="C:cytosol"/>
    <property type="evidence" value="ECO:0007669"/>
    <property type="project" value="TreeGrafter"/>
</dbReference>
<proteinExistence type="predicted"/>
<dbReference type="OrthoDB" id="9813383at2"/>
<dbReference type="SUPFAM" id="SSF52317">
    <property type="entry name" value="Class I glutamine amidotransferase-like"/>
    <property type="match status" value="1"/>
</dbReference>
<keyword evidence="1" id="KW-0378">Hydrolase</keyword>
<reference evidence="1 2" key="1">
    <citation type="submission" date="2018-10" db="EMBL/GenBank/DDBJ databases">
        <title>Phylogenomics of Brevibacillus.</title>
        <authorList>
            <person name="Dunlap C."/>
        </authorList>
    </citation>
    <scope>NUCLEOTIDE SEQUENCE [LARGE SCALE GENOMIC DNA]</scope>
    <source>
        <strain evidence="1 2">JCM 15716</strain>
    </source>
</reference>
<dbReference type="EMBL" id="RHHQ01000012">
    <property type="protein sequence ID" value="RNB87047.1"/>
    <property type="molecule type" value="Genomic_DNA"/>
</dbReference>
<keyword evidence="2" id="KW-1185">Reference proteome</keyword>
<dbReference type="GO" id="GO:0033969">
    <property type="term" value="F:gamma-glutamyl-gamma-aminobutyrate hydrolase activity"/>
    <property type="evidence" value="ECO:0007669"/>
    <property type="project" value="TreeGrafter"/>
</dbReference>
<dbReference type="Gene3D" id="3.40.50.880">
    <property type="match status" value="1"/>
</dbReference>
<dbReference type="GO" id="GO:0006598">
    <property type="term" value="P:polyamine catabolic process"/>
    <property type="evidence" value="ECO:0007669"/>
    <property type="project" value="TreeGrafter"/>
</dbReference>
<dbReference type="AlphaFoldDB" id="A0A3M8DIU2"/>
<dbReference type="RefSeq" id="WP_122918745.1">
    <property type="nucleotide sequence ID" value="NZ_RHHQ01000012.1"/>
</dbReference>
<dbReference type="Pfam" id="PF07722">
    <property type="entry name" value="Peptidase_C26"/>
    <property type="match status" value="1"/>
</dbReference>
<dbReference type="Proteomes" id="UP000271031">
    <property type="component" value="Unassembled WGS sequence"/>
</dbReference>
<dbReference type="InterPro" id="IPR011697">
    <property type="entry name" value="Peptidase_C26"/>
</dbReference>
<gene>
    <name evidence="1" type="ORF">EDM56_15235</name>
</gene>
<comment type="caution">
    <text evidence="1">The sequence shown here is derived from an EMBL/GenBank/DDBJ whole genome shotgun (WGS) entry which is preliminary data.</text>
</comment>
<accession>A0A3M8DIU2</accession>